<dbReference type="InterPro" id="IPR050229">
    <property type="entry name" value="GlpE_sulfurtransferase"/>
</dbReference>
<protein>
    <submittedName>
        <fullName evidence="2">Rhodanese-like domain-containing protein</fullName>
    </submittedName>
</protein>
<dbReference type="Proteomes" id="UP000664835">
    <property type="component" value="Unassembled WGS sequence"/>
</dbReference>
<dbReference type="Pfam" id="PF00581">
    <property type="entry name" value="Rhodanese"/>
    <property type="match status" value="1"/>
</dbReference>
<accession>A0ABS3Q881</accession>
<dbReference type="EMBL" id="JAGETV010000034">
    <property type="protein sequence ID" value="MBO1928283.1"/>
    <property type="molecule type" value="Genomic_DNA"/>
</dbReference>
<dbReference type="InterPro" id="IPR001763">
    <property type="entry name" value="Rhodanese-like_dom"/>
</dbReference>
<gene>
    <name evidence="2" type="ORF">J3998_11935</name>
</gene>
<dbReference type="CDD" id="cd00158">
    <property type="entry name" value="RHOD"/>
    <property type="match status" value="1"/>
</dbReference>
<keyword evidence="3" id="KW-1185">Reference proteome</keyword>
<dbReference type="SUPFAM" id="SSF52821">
    <property type="entry name" value="Rhodanese/Cell cycle control phosphatase"/>
    <property type="match status" value="1"/>
</dbReference>
<comment type="caution">
    <text evidence="2">The sequence shown here is derived from an EMBL/GenBank/DDBJ whole genome shotgun (WGS) entry which is preliminary data.</text>
</comment>
<evidence type="ECO:0000259" key="1">
    <source>
        <dbReference type="PROSITE" id="PS50206"/>
    </source>
</evidence>
<proteinExistence type="predicted"/>
<dbReference type="Gene3D" id="3.40.250.10">
    <property type="entry name" value="Rhodanese-like domain"/>
    <property type="match status" value="1"/>
</dbReference>
<dbReference type="PROSITE" id="PS50206">
    <property type="entry name" value="RHODANESE_3"/>
    <property type="match status" value="1"/>
</dbReference>
<name>A0ABS3Q881_9GAMM</name>
<feature type="domain" description="Rhodanese" evidence="1">
    <location>
        <begin position="4"/>
        <end position="93"/>
    </location>
</feature>
<dbReference type="PANTHER" id="PTHR43031">
    <property type="entry name" value="FAD-DEPENDENT OXIDOREDUCTASE"/>
    <property type="match status" value="1"/>
</dbReference>
<evidence type="ECO:0000313" key="2">
    <source>
        <dbReference type="EMBL" id="MBO1928283.1"/>
    </source>
</evidence>
<dbReference type="PANTHER" id="PTHR43031:SF1">
    <property type="entry name" value="PYRIDINE NUCLEOTIDE-DISULPHIDE OXIDOREDUCTASE"/>
    <property type="match status" value="1"/>
</dbReference>
<dbReference type="SMART" id="SM00450">
    <property type="entry name" value="RHOD"/>
    <property type="match status" value="1"/>
</dbReference>
<reference evidence="2 3" key="1">
    <citation type="submission" date="2021-03" db="EMBL/GenBank/DDBJ databases">
        <title>Thiomicrorhabdus sp.nov.,novel sulfur-oxidizing bacteria isolated from coastal sediment.</title>
        <authorList>
            <person name="Liu X."/>
        </authorList>
    </citation>
    <scope>NUCLEOTIDE SEQUENCE [LARGE SCALE GENOMIC DNA]</scope>
    <source>
        <strain evidence="2 3">6S2-11</strain>
    </source>
</reference>
<sequence length="94" mass="10755">MQLNDEPFTSLDVRPQDEFSAGHLPSAINIPIDELPKSLGKLNNQKPVIIYCRGPYCMWSHETVEALRAKGYEAKRLNEGYPEWQAQVYNSNMT</sequence>
<organism evidence="2 3">
    <name type="scientific">Thiomicrorhabdus marina</name>
    <dbReference type="NCBI Taxonomy" id="2818442"/>
    <lineage>
        <taxon>Bacteria</taxon>
        <taxon>Pseudomonadati</taxon>
        <taxon>Pseudomonadota</taxon>
        <taxon>Gammaproteobacteria</taxon>
        <taxon>Thiotrichales</taxon>
        <taxon>Piscirickettsiaceae</taxon>
        <taxon>Thiomicrorhabdus</taxon>
    </lineage>
</organism>
<dbReference type="InterPro" id="IPR036873">
    <property type="entry name" value="Rhodanese-like_dom_sf"/>
</dbReference>
<evidence type="ECO:0000313" key="3">
    <source>
        <dbReference type="Proteomes" id="UP000664835"/>
    </source>
</evidence>